<organism evidence="1 2">
    <name type="scientific">Nocardia aobensis</name>
    <dbReference type="NCBI Taxonomy" id="257277"/>
    <lineage>
        <taxon>Bacteria</taxon>
        <taxon>Bacillati</taxon>
        <taxon>Actinomycetota</taxon>
        <taxon>Actinomycetes</taxon>
        <taxon>Mycobacteriales</taxon>
        <taxon>Nocardiaceae</taxon>
        <taxon>Nocardia</taxon>
    </lineage>
</organism>
<gene>
    <name evidence="1" type="ORF">ACFYU5_33465</name>
</gene>
<name>A0ABW6PDU7_9NOCA</name>
<evidence type="ECO:0000313" key="2">
    <source>
        <dbReference type="Proteomes" id="UP001601442"/>
    </source>
</evidence>
<protein>
    <submittedName>
        <fullName evidence="1">Uncharacterized protein</fullName>
    </submittedName>
</protein>
<reference evidence="1 2" key="1">
    <citation type="submission" date="2024-10" db="EMBL/GenBank/DDBJ databases">
        <title>The Natural Products Discovery Center: Release of the First 8490 Sequenced Strains for Exploring Actinobacteria Biosynthetic Diversity.</title>
        <authorList>
            <person name="Kalkreuter E."/>
            <person name="Kautsar S.A."/>
            <person name="Yang D."/>
            <person name="Bader C.D."/>
            <person name="Teijaro C.N."/>
            <person name="Fluegel L."/>
            <person name="Davis C.M."/>
            <person name="Simpson J.R."/>
            <person name="Lauterbach L."/>
            <person name="Steele A.D."/>
            <person name="Gui C."/>
            <person name="Meng S."/>
            <person name="Li G."/>
            <person name="Viehrig K."/>
            <person name="Ye F."/>
            <person name="Su P."/>
            <person name="Kiefer A.F."/>
            <person name="Nichols A."/>
            <person name="Cepeda A.J."/>
            <person name="Yan W."/>
            <person name="Fan B."/>
            <person name="Jiang Y."/>
            <person name="Adhikari A."/>
            <person name="Zheng C.-J."/>
            <person name="Schuster L."/>
            <person name="Cowan T.M."/>
            <person name="Smanski M.J."/>
            <person name="Chevrette M.G."/>
            <person name="De Carvalho L.P.S."/>
            <person name="Shen B."/>
        </authorList>
    </citation>
    <scope>NUCLEOTIDE SEQUENCE [LARGE SCALE GENOMIC DNA]</scope>
    <source>
        <strain evidence="1 2">NPDC004119</strain>
    </source>
</reference>
<evidence type="ECO:0000313" key="1">
    <source>
        <dbReference type="EMBL" id="MFF0501346.1"/>
    </source>
</evidence>
<proteinExistence type="predicted"/>
<dbReference type="EMBL" id="JBIAMT010000009">
    <property type="protein sequence ID" value="MFF0501346.1"/>
    <property type="molecule type" value="Genomic_DNA"/>
</dbReference>
<accession>A0ABW6PDU7</accession>
<keyword evidence="2" id="KW-1185">Reference proteome</keyword>
<sequence>MAVSSLTPRGVNILLVDDQTGQQLAKLFAYMKKRFDSLEQDMKVDIETLREGVRTGGDQVAAKPGDEVERAAIISHSTATSGGIRRPRRQPG</sequence>
<comment type="caution">
    <text evidence="1">The sequence shown here is derived from an EMBL/GenBank/DDBJ whole genome shotgun (WGS) entry which is preliminary data.</text>
</comment>
<dbReference type="Proteomes" id="UP001601442">
    <property type="component" value="Unassembled WGS sequence"/>
</dbReference>
<dbReference type="RefSeq" id="WP_387401326.1">
    <property type="nucleotide sequence ID" value="NZ_JBIAMT010000009.1"/>
</dbReference>